<feature type="compositionally biased region" description="Low complexity" evidence="1">
    <location>
        <begin position="366"/>
        <end position="381"/>
    </location>
</feature>
<gene>
    <name evidence="2" type="ORF">CROE0942_LOCUS8180</name>
</gene>
<feature type="compositionally biased region" description="Low complexity" evidence="1">
    <location>
        <begin position="29"/>
        <end position="38"/>
    </location>
</feature>
<feature type="region of interest" description="Disordered" evidence="1">
    <location>
        <begin position="353"/>
        <end position="381"/>
    </location>
</feature>
<feature type="compositionally biased region" description="Basic residues" evidence="1">
    <location>
        <begin position="231"/>
        <end position="240"/>
    </location>
</feature>
<name>A0A7S0JYU3_CAFRO</name>
<organism evidence="2">
    <name type="scientific">Cafeteria roenbergensis</name>
    <name type="common">Marine flagellate</name>
    <dbReference type="NCBI Taxonomy" id="33653"/>
    <lineage>
        <taxon>Eukaryota</taxon>
        <taxon>Sar</taxon>
        <taxon>Stramenopiles</taxon>
        <taxon>Bigyra</taxon>
        <taxon>Opalozoa</taxon>
        <taxon>Bicosoecida</taxon>
        <taxon>Cafeteriaceae</taxon>
        <taxon>Cafeteria</taxon>
    </lineage>
</organism>
<proteinExistence type="predicted"/>
<feature type="region of interest" description="Disordered" evidence="1">
    <location>
        <begin position="290"/>
        <end position="312"/>
    </location>
</feature>
<evidence type="ECO:0000313" key="2">
    <source>
        <dbReference type="EMBL" id="CAD8563803.1"/>
    </source>
</evidence>
<feature type="compositionally biased region" description="Acidic residues" evidence="1">
    <location>
        <begin position="39"/>
        <end position="48"/>
    </location>
</feature>
<feature type="region of interest" description="Disordered" evidence="1">
    <location>
        <begin position="213"/>
        <end position="250"/>
    </location>
</feature>
<sequence length="381" mass="39471">MRSVAFAEALPQLRSELCTLADAASRCAQAAPTSAAAEPPEEESSIDQEQADERARAQSSVAGALGEVLAEGNFNFHSNESLHRLSLYASKYSPQTIDFDNELTVLSTALLDAGFRRPKTTPPLAAAAPVTANELASRPPVPGPPRGLTIVPNRGIEVCRLHDALEPQAVSATTSAPTVLQDSPLPPDADQTVALQQAAAVFAAAAAATAGDANAAAGGGRPAESAAPTRASKRLSRGHHQPAIGPSGWLAGSEFDQQYMSVKASAEDDAAAWVVPSAVVLSFRQMITGRAPSRSGESERPGADGHAGAAASAAQLTSDYELPMMLGSDPATEERAAAWIKSVGLHSLCPWESQSEEDWTPPNQRPVASVSDDCPSSSHSA</sequence>
<feature type="region of interest" description="Disordered" evidence="1">
    <location>
        <begin position="29"/>
        <end position="48"/>
    </location>
</feature>
<dbReference type="EMBL" id="HBET01011861">
    <property type="protein sequence ID" value="CAD8563803.1"/>
    <property type="molecule type" value="Transcribed_RNA"/>
</dbReference>
<protein>
    <submittedName>
        <fullName evidence="2">Uncharacterized protein</fullName>
    </submittedName>
</protein>
<reference evidence="2" key="1">
    <citation type="submission" date="2021-01" db="EMBL/GenBank/DDBJ databases">
        <authorList>
            <person name="Corre E."/>
            <person name="Pelletier E."/>
            <person name="Niang G."/>
            <person name="Scheremetjew M."/>
            <person name="Finn R."/>
            <person name="Kale V."/>
            <person name="Holt S."/>
            <person name="Cochrane G."/>
            <person name="Meng A."/>
            <person name="Brown T."/>
            <person name="Cohen L."/>
        </authorList>
    </citation>
    <scope>NUCLEOTIDE SEQUENCE</scope>
    <source>
        <strain evidence="2">E4-10</strain>
    </source>
</reference>
<evidence type="ECO:0000256" key="1">
    <source>
        <dbReference type="SAM" id="MobiDB-lite"/>
    </source>
</evidence>
<accession>A0A7S0JYU3</accession>
<dbReference type="AlphaFoldDB" id="A0A7S0JYU3"/>